<accession>A0A194QNM4</accession>
<protein>
    <submittedName>
        <fullName evidence="1">Uncharacterized protein</fullName>
    </submittedName>
</protein>
<dbReference type="Proteomes" id="UP000053240">
    <property type="component" value="Unassembled WGS sequence"/>
</dbReference>
<proteinExistence type="predicted"/>
<gene>
    <name evidence="1" type="ORF">RR48_07964</name>
</gene>
<sequence length="70" mass="7667">MLCAGGYGSVCRNSCRVYAVRITVVCESVPVFLAQGKRRSPWGFSRCKPDITTLVPARVVCVRHPIAVQT</sequence>
<dbReference type="InParanoid" id="A0A194QNM4"/>
<dbReference type="AlphaFoldDB" id="A0A194QNM4"/>
<dbReference type="EMBL" id="KQ461191">
    <property type="protein sequence ID" value="KPJ07117.1"/>
    <property type="molecule type" value="Genomic_DNA"/>
</dbReference>
<organism evidence="1 2">
    <name type="scientific">Papilio machaon</name>
    <name type="common">Old World swallowtail butterfly</name>
    <dbReference type="NCBI Taxonomy" id="76193"/>
    <lineage>
        <taxon>Eukaryota</taxon>
        <taxon>Metazoa</taxon>
        <taxon>Ecdysozoa</taxon>
        <taxon>Arthropoda</taxon>
        <taxon>Hexapoda</taxon>
        <taxon>Insecta</taxon>
        <taxon>Pterygota</taxon>
        <taxon>Neoptera</taxon>
        <taxon>Endopterygota</taxon>
        <taxon>Lepidoptera</taxon>
        <taxon>Glossata</taxon>
        <taxon>Ditrysia</taxon>
        <taxon>Papilionoidea</taxon>
        <taxon>Papilionidae</taxon>
        <taxon>Papilioninae</taxon>
        <taxon>Papilio</taxon>
    </lineage>
</organism>
<name>A0A194QNM4_PAPMA</name>
<evidence type="ECO:0000313" key="1">
    <source>
        <dbReference type="EMBL" id="KPJ07117.1"/>
    </source>
</evidence>
<reference evidence="1 2" key="1">
    <citation type="journal article" date="2015" name="Nat. Commun.">
        <title>Outbred genome sequencing and CRISPR/Cas9 gene editing in butterflies.</title>
        <authorList>
            <person name="Li X."/>
            <person name="Fan D."/>
            <person name="Zhang W."/>
            <person name="Liu G."/>
            <person name="Zhang L."/>
            <person name="Zhao L."/>
            <person name="Fang X."/>
            <person name="Chen L."/>
            <person name="Dong Y."/>
            <person name="Chen Y."/>
            <person name="Ding Y."/>
            <person name="Zhao R."/>
            <person name="Feng M."/>
            <person name="Zhu Y."/>
            <person name="Feng Y."/>
            <person name="Jiang X."/>
            <person name="Zhu D."/>
            <person name="Xiang H."/>
            <person name="Feng X."/>
            <person name="Li S."/>
            <person name="Wang J."/>
            <person name="Zhang G."/>
            <person name="Kronforst M.R."/>
            <person name="Wang W."/>
        </authorList>
    </citation>
    <scope>NUCLEOTIDE SEQUENCE [LARGE SCALE GENOMIC DNA]</scope>
    <source>
        <strain evidence="1">Ya'a_city_454_Pm</strain>
        <tissue evidence="1">Whole body</tissue>
    </source>
</reference>
<keyword evidence="2" id="KW-1185">Reference proteome</keyword>
<evidence type="ECO:0000313" key="2">
    <source>
        <dbReference type="Proteomes" id="UP000053240"/>
    </source>
</evidence>